<evidence type="ECO:0000313" key="3">
    <source>
        <dbReference type="EMBL" id="SPD05231.1"/>
    </source>
</evidence>
<feature type="region of interest" description="Disordered" evidence="2">
    <location>
        <begin position="1"/>
        <end position="100"/>
    </location>
</feature>
<feature type="compositionally biased region" description="Polar residues" evidence="2">
    <location>
        <begin position="74"/>
        <end position="88"/>
    </location>
</feature>
<name>A0A2N9H0R9_FAGSY</name>
<reference evidence="3" key="1">
    <citation type="submission" date="2018-02" db="EMBL/GenBank/DDBJ databases">
        <authorList>
            <person name="Cohen D.B."/>
            <person name="Kent A.D."/>
        </authorList>
    </citation>
    <scope>NUCLEOTIDE SEQUENCE</scope>
</reference>
<dbReference type="PANTHER" id="PTHR38936">
    <property type="entry name" value="TITIN-LIKE ISOFORM X2"/>
    <property type="match status" value="1"/>
</dbReference>
<organism evidence="3">
    <name type="scientific">Fagus sylvatica</name>
    <name type="common">Beechnut</name>
    <dbReference type="NCBI Taxonomy" id="28930"/>
    <lineage>
        <taxon>Eukaryota</taxon>
        <taxon>Viridiplantae</taxon>
        <taxon>Streptophyta</taxon>
        <taxon>Embryophyta</taxon>
        <taxon>Tracheophyta</taxon>
        <taxon>Spermatophyta</taxon>
        <taxon>Magnoliopsida</taxon>
        <taxon>eudicotyledons</taxon>
        <taxon>Gunneridae</taxon>
        <taxon>Pentapetalae</taxon>
        <taxon>rosids</taxon>
        <taxon>fabids</taxon>
        <taxon>Fagales</taxon>
        <taxon>Fagaceae</taxon>
        <taxon>Fagus</taxon>
    </lineage>
</organism>
<proteinExistence type="predicted"/>
<sequence length="298" mass="33114">MGRRPKTRNIEKEADTSKLERTNQSTERVILQPVEANPSLGRVESQPESLNPSVGNVELHTENGSPSLVGAMTQPKQLANSAKPSNPNKRIKHHTGSVRRSERIQHAITPVLNPDVQPGIEEITLSETDEEDDPPPQREQDMPEPIEPSTLGEMNLEEKIDYIVQRLETQEKTIEDLKSEVTMKSVLSGSPSKGDVRYKSLYISSQKKIDFLTEENKQLSAKLETALSKLETYENGNHVFSNVMDKLKDVILVSNLSKTTETAINMSSQALHNAFSAGAGRGSRSPAAKRRNLATKRR</sequence>
<feature type="coiled-coil region" evidence="1">
    <location>
        <begin position="160"/>
        <end position="236"/>
    </location>
</feature>
<feature type="region of interest" description="Disordered" evidence="2">
    <location>
        <begin position="125"/>
        <end position="149"/>
    </location>
</feature>
<feature type="compositionally biased region" description="Low complexity" evidence="2">
    <location>
        <begin position="276"/>
        <end position="286"/>
    </location>
</feature>
<feature type="compositionally biased region" description="Basic residues" evidence="2">
    <location>
        <begin position="287"/>
        <end position="298"/>
    </location>
</feature>
<feature type="compositionally biased region" description="Basic and acidic residues" evidence="2">
    <location>
        <begin position="8"/>
        <end position="21"/>
    </location>
</feature>
<feature type="region of interest" description="Disordered" evidence="2">
    <location>
        <begin position="276"/>
        <end position="298"/>
    </location>
</feature>
<accession>A0A2N9H0R9</accession>
<gene>
    <name evidence="3" type="ORF">FSB_LOCUS33113</name>
</gene>
<dbReference type="EMBL" id="OIVN01002635">
    <property type="protein sequence ID" value="SPD05231.1"/>
    <property type="molecule type" value="Genomic_DNA"/>
</dbReference>
<evidence type="ECO:0000256" key="2">
    <source>
        <dbReference type="SAM" id="MobiDB-lite"/>
    </source>
</evidence>
<evidence type="ECO:0000256" key="1">
    <source>
        <dbReference type="SAM" id="Coils"/>
    </source>
</evidence>
<keyword evidence="1" id="KW-0175">Coiled coil</keyword>
<dbReference type="PANTHER" id="PTHR38936:SF1">
    <property type="entry name" value="DUF641 DOMAIN-CONTAINING PROTEIN"/>
    <property type="match status" value="1"/>
</dbReference>
<protein>
    <submittedName>
        <fullName evidence="3">Uncharacterized protein</fullName>
    </submittedName>
</protein>
<dbReference type="AlphaFoldDB" id="A0A2N9H0R9"/>